<feature type="compositionally biased region" description="Low complexity" evidence="1">
    <location>
        <begin position="75"/>
        <end position="89"/>
    </location>
</feature>
<gene>
    <name evidence="2" type="ORF">Pla108_00300</name>
</gene>
<evidence type="ECO:0000256" key="1">
    <source>
        <dbReference type="SAM" id="MobiDB-lite"/>
    </source>
</evidence>
<reference evidence="2 3" key="1">
    <citation type="submission" date="2019-02" db="EMBL/GenBank/DDBJ databases">
        <title>Deep-cultivation of Planctomycetes and their phenomic and genomic characterization uncovers novel biology.</title>
        <authorList>
            <person name="Wiegand S."/>
            <person name="Jogler M."/>
            <person name="Boedeker C."/>
            <person name="Pinto D."/>
            <person name="Vollmers J."/>
            <person name="Rivas-Marin E."/>
            <person name="Kohn T."/>
            <person name="Peeters S.H."/>
            <person name="Heuer A."/>
            <person name="Rast P."/>
            <person name="Oberbeckmann S."/>
            <person name="Bunk B."/>
            <person name="Jeske O."/>
            <person name="Meyerdierks A."/>
            <person name="Storesund J.E."/>
            <person name="Kallscheuer N."/>
            <person name="Luecker S."/>
            <person name="Lage O.M."/>
            <person name="Pohl T."/>
            <person name="Merkel B.J."/>
            <person name="Hornburger P."/>
            <person name="Mueller R.-W."/>
            <person name="Bruemmer F."/>
            <person name="Labrenz M."/>
            <person name="Spormann A.M."/>
            <person name="Op Den Camp H."/>
            <person name="Overmann J."/>
            <person name="Amann R."/>
            <person name="Jetten M.S.M."/>
            <person name="Mascher T."/>
            <person name="Medema M.H."/>
            <person name="Devos D.P."/>
            <person name="Kaster A.-K."/>
            <person name="Ovreas L."/>
            <person name="Rohde M."/>
            <person name="Galperin M.Y."/>
            <person name="Jogler C."/>
        </authorList>
    </citation>
    <scope>NUCLEOTIDE SEQUENCE [LARGE SCALE GENOMIC DNA]</scope>
    <source>
        <strain evidence="2 3">Pla108</strain>
    </source>
</reference>
<comment type="caution">
    <text evidence="2">The sequence shown here is derived from an EMBL/GenBank/DDBJ whole genome shotgun (WGS) entry which is preliminary data.</text>
</comment>
<feature type="region of interest" description="Disordered" evidence="1">
    <location>
        <begin position="164"/>
        <end position="195"/>
    </location>
</feature>
<feature type="compositionally biased region" description="Basic residues" evidence="1">
    <location>
        <begin position="40"/>
        <end position="52"/>
    </location>
</feature>
<proteinExistence type="predicted"/>
<dbReference type="AlphaFoldDB" id="A0A5C6AHY6"/>
<evidence type="ECO:0000313" key="2">
    <source>
        <dbReference type="EMBL" id="TWT99097.1"/>
    </source>
</evidence>
<dbReference type="Proteomes" id="UP000317421">
    <property type="component" value="Unassembled WGS sequence"/>
</dbReference>
<evidence type="ECO:0000313" key="3">
    <source>
        <dbReference type="Proteomes" id="UP000317421"/>
    </source>
</evidence>
<protein>
    <submittedName>
        <fullName evidence="2">Uncharacterized protein</fullName>
    </submittedName>
</protein>
<keyword evidence="3" id="KW-1185">Reference proteome</keyword>
<organism evidence="2 3">
    <name type="scientific">Botrimarina colliarenosi</name>
    <dbReference type="NCBI Taxonomy" id="2528001"/>
    <lineage>
        <taxon>Bacteria</taxon>
        <taxon>Pseudomonadati</taxon>
        <taxon>Planctomycetota</taxon>
        <taxon>Planctomycetia</taxon>
        <taxon>Pirellulales</taxon>
        <taxon>Lacipirellulaceae</taxon>
        <taxon>Botrimarina</taxon>
    </lineage>
</organism>
<dbReference type="EMBL" id="SJPR01000001">
    <property type="protein sequence ID" value="TWT99097.1"/>
    <property type="molecule type" value="Genomic_DNA"/>
</dbReference>
<feature type="compositionally biased region" description="Basic and acidic residues" evidence="1">
    <location>
        <begin position="92"/>
        <end position="113"/>
    </location>
</feature>
<dbReference type="RefSeq" id="WP_231934210.1">
    <property type="nucleotide sequence ID" value="NZ_SJPR01000001.1"/>
</dbReference>
<feature type="compositionally biased region" description="Acidic residues" evidence="1">
    <location>
        <begin position="170"/>
        <end position="179"/>
    </location>
</feature>
<name>A0A5C6AHY6_9BACT</name>
<feature type="compositionally biased region" description="Low complexity" evidence="1">
    <location>
        <begin position="15"/>
        <end position="27"/>
    </location>
</feature>
<feature type="region of interest" description="Disordered" evidence="1">
    <location>
        <begin position="1"/>
        <end position="113"/>
    </location>
</feature>
<accession>A0A5C6AHY6</accession>
<feature type="compositionally biased region" description="Basic and acidic residues" evidence="1">
    <location>
        <begin position="180"/>
        <end position="195"/>
    </location>
</feature>
<sequence>MAQTKTSAKTKAKTAAKTTRAKASAKPAAKKPAKAAAKPAAKKPAAKAKAGKKAGEEEVTLDRRGAAERRDEATAKAAATAEIEVAQAAKPQLERREKVNRRRQIDPTTCERDYSDSEVEFMNALDAYKRKSGRMFPTCSEVLEVIREMGYVQLSAAELTAVRNGRGETEEVSIEDAAETEAHEALAESEALHAE</sequence>
<feature type="compositionally biased region" description="Basic and acidic residues" evidence="1">
    <location>
        <begin position="53"/>
        <end position="74"/>
    </location>
</feature>